<name>A0ACC1H7W4_9FUNG</name>
<dbReference type="EMBL" id="JAMZIH010008244">
    <property type="protein sequence ID" value="KAJ1672524.1"/>
    <property type="molecule type" value="Genomic_DNA"/>
</dbReference>
<proteinExistence type="predicted"/>
<accession>A0ACC1H7W4</accession>
<protein>
    <submittedName>
        <fullName evidence="1">Uncharacterized protein</fullName>
    </submittedName>
</protein>
<comment type="caution">
    <text evidence="1">The sequence shown here is derived from an EMBL/GenBank/DDBJ whole genome shotgun (WGS) entry which is preliminary data.</text>
</comment>
<organism evidence="1 2">
    <name type="scientific">Spiromyces aspiralis</name>
    <dbReference type="NCBI Taxonomy" id="68401"/>
    <lineage>
        <taxon>Eukaryota</taxon>
        <taxon>Fungi</taxon>
        <taxon>Fungi incertae sedis</taxon>
        <taxon>Zoopagomycota</taxon>
        <taxon>Kickxellomycotina</taxon>
        <taxon>Kickxellomycetes</taxon>
        <taxon>Kickxellales</taxon>
        <taxon>Kickxellaceae</taxon>
        <taxon>Spiromyces</taxon>
    </lineage>
</organism>
<gene>
    <name evidence="1" type="ORF">EV182_007009</name>
</gene>
<reference evidence="1" key="1">
    <citation type="submission" date="2022-06" db="EMBL/GenBank/DDBJ databases">
        <title>Phylogenomic reconstructions and comparative analyses of Kickxellomycotina fungi.</title>
        <authorList>
            <person name="Reynolds N.K."/>
            <person name="Stajich J.E."/>
            <person name="Barry K."/>
            <person name="Grigoriev I.V."/>
            <person name="Crous P."/>
            <person name="Smith M.E."/>
        </authorList>
    </citation>
    <scope>NUCLEOTIDE SEQUENCE</scope>
    <source>
        <strain evidence="1">RSA 2271</strain>
    </source>
</reference>
<evidence type="ECO:0000313" key="2">
    <source>
        <dbReference type="Proteomes" id="UP001145114"/>
    </source>
</evidence>
<evidence type="ECO:0000313" key="1">
    <source>
        <dbReference type="EMBL" id="KAJ1672524.1"/>
    </source>
</evidence>
<keyword evidence="2" id="KW-1185">Reference proteome</keyword>
<feature type="non-terminal residue" evidence="1">
    <location>
        <position position="1"/>
    </location>
</feature>
<dbReference type="Proteomes" id="UP001145114">
    <property type="component" value="Unassembled WGS sequence"/>
</dbReference>
<sequence length="249" mass="27569">AHYSSSAARWSHLFVDDDGVTETLDPSEFALIREQLAKYTSEIMAGTAGKNPDLSMNQQQPIGSELDEVDSEVTSITFTQWRHGQLVASTPPFASDWICNGLTTTTSYNDEAHPTPPLVCLKNDVDGLVYRISLNSQGELTMEHLETFSAFNFVVSGKREKRFAFIDPFAQFAGIVESSRRVYLYKLPPFIDGNSNLAEQNIIDLPDSRTAVSSQKQSHRLEILGVQLIGHSHLAILTGAPNSIFIYSL</sequence>